<dbReference type="AlphaFoldDB" id="A0A1W1H1D8"/>
<reference evidence="2" key="1">
    <citation type="submission" date="2016-10" db="EMBL/GenBank/DDBJ databases">
        <authorList>
            <person name="Varghese N."/>
        </authorList>
    </citation>
    <scope>NUCLEOTIDE SEQUENCE [LARGE SCALE GENOMIC DNA]</scope>
    <source>
        <strain evidence="2">92MFCol6.1</strain>
    </source>
</reference>
<sequence>MKHSWRITKYWQRTPEGYLGSPTEEWTDFSDVGKRVSIEDYLVVEDAYLDAIRRFCIGIGVESLRIQSLERRDSRGYHEGQSLDLYGIERVVRDVLRNVIWCKLVSDSAEVHFGYDYYMYVVSSVDAEAALAEADPLLNIEPFLSPYLPEMDE</sequence>
<dbReference type="EMBL" id="FWEU01000004">
    <property type="protein sequence ID" value="SLM25410.1"/>
    <property type="molecule type" value="Genomic_DNA"/>
</dbReference>
<organism evidence="1 2">
    <name type="scientific">Stenotrophomonas indicatrix</name>
    <dbReference type="NCBI Taxonomy" id="2045451"/>
    <lineage>
        <taxon>Bacteria</taxon>
        <taxon>Pseudomonadati</taxon>
        <taxon>Pseudomonadota</taxon>
        <taxon>Gammaproteobacteria</taxon>
        <taxon>Lysobacterales</taxon>
        <taxon>Lysobacteraceae</taxon>
        <taxon>Stenotrophomonas</taxon>
    </lineage>
</organism>
<dbReference type="Proteomes" id="UP000191133">
    <property type="component" value="Unassembled WGS sequence"/>
</dbReference>
<gene>
    <name evidence="1" type="ORF">SAMN04488690_3159</name>
</gene>
<name>A0A1W1H1D8_9GAMM</name>
<accession>A0A1W1H1D8</accession>
<dbReference type="RefSeq" id="WP_080149995.1">
    <property type="nucleotide sequence ID" value="NZ_DAIRPY010000088.1"/>
</dbReference>
<proteinExistence type="predicted"/>
<evidence type="ECO:0000313" key="2">
    <source>
        <dbReference type="Proteomes" id="UP000191133"/>
    </source>
</evidence>
<evidence type="ECO:0000313" key="1">
    <source>
        <dbReference type="EMBL" id="SLM25410.1"/>
    </source>
</evidence>
<protein>
    <submittedName>
        <fullName evidence="1">Uncharacterized protein</fullName>
    </submittedName>
</protein>